<evidence type="ECO:0000259" key="8">
    <source>
        <dbReference type="PROSITE" id="PS50928"/>
    </source>
</evidence>
<dbReference type="Pfam" id="PF00528">
    <property type="entry name" value="BPD_transp_1"/>
    <property type="match status" value="1"/>
</dbReference>
<dbReference type="CDD" id="cd06261">
    <property type="entry name" value="TM_PBP2"/>
    <property type="match status" value="1"/>
</dbReference>
<keyword evidence="4 7" id="KW-0812">Transmembrane</keyword>
<keyword evidence="6 7" id="KW-0472">Membrane</keyword>
<evidence type="ECO:0000256" key="4">
    <source>
        <dbReference type="ARBA" id="ARBA00022692"/>
    </source>
</evidence>
<dbReference type="Gene3D" id="1.10.3720.10">
    <property type="entry name" value="MetI-like"/>
    <property type="match status" value="1"/>
</dbReference>
<dbReference type="SUPFAM" id="SSF161098">
    <property type="entry name" value="MetI-like"/>
    <property type="match status" value="1"/>
</dbReference>
<evidence type="ECO:0000256" key="5">
    <source>
        <dbReference type="ARBA" id="ARBA00022989"/>
    </source>
</evidence>
<name>A0A4S3B739_9ENTE</name>
<proteinExistence type="inferred from homology"/>
<dbReference type="EMBL" id="SDGV01000022">
    <property type="protein sequence ID" value="THB60495.1"/>
    <property type="molecule type" value="Genomic_DNA"/>
</dbReference>
<dbReference type="RefSeq" id="WP_136137486.1">
    <property type="nucleotide sequence ID" value="NZ_SDGV01000022.1"/>
</dbReference>
<keyword evidence="3" id="KW-1003">Cell membrane</keyword>
<evidence type="ECO:0000313" key="9">
    <source>
        <dbReference type="EMBL" id="THB60495.1"/>
    </source>
</evidence>
<feature type="transmembrane region" description="Helical" evidence="7">
    <location>
        <begin position="6"/>
        <end position="28"/>
    </location>
</feature>
<evidence type="ECO:0000256" key="1">
    <source>
        <dbReference type="ARBA" id="ARBA00004651"/>
    </source>
</evidence>
<gene>
    <name evidence="9" type="ORF">ESZ54_09720</name>
</gene>
<accession>A0A4S3B739</accession>
<evidence type="ECO:0000256" key="3">
    <source>
        <dbReference type="ARBA" id="ARBA00022475"/>
    </source>
</evidence>
<organism evidence="9 10">
    <name type="scientific">Vagococcus silagei</name>
    <dbReference type="NCBI Taxonomy" id="2508885"/>
    <lineage>
        <taxon>Bacteria</taxon>
        <taxon>Bacillati</taxon>
        <taxon>Bacillota</taxon>
        <taxon>Bacilli</taxon>
        <taxon>Lactobacillales</taxon>
        <taxon>Enterococcaceae</taxon>
        <taxon>Vagococcus</taxon>
    </lineage>
</organism>
<feature type="transmembrane region" description="Helical" evidence="7">
    <location>
        <begin position="83"/>
        <end position="101"/>
    </location>
</feature>
<feature type="transmembrane region" description="Helical" evidence="7">
    <location>
        <begin position="113"/>
        <end position="133"/>
    </location>
</feature>
<sequence length="277" mass="31541">MIKKSIAISVLILTIYPILFICLGSFMGNEEVLEYISKLNDVSGHDYISFLFIPQFPTLRGYVALLFDTPAFFIAFWNSVKVTSLILVGQVVVNVPATWWFAQGKFKYRKVLYNFYIILMVLPFVVTMLPQYIVLKKMGLLDTHAALILPAIFNTLSIFVIYPYFKSIPKHIIESAKIDGASDVQIFWKIGVPMCLPAIIISVMLNLFDYWGSLEQILIFIKSKQLWTLPVFISGIELNQANLAFVTSVISIILPILFMKVTKKYLLSDSLNQAEEK</sequence>
<dbReference type="Proteomes" id="UP000310506">
    <property type="component" value="Unassembled WGS sequence"/>
</dbReference>
<evidence type="ECO:0000256" key="7">
    <source>
        <dbReference type="RuleBase" id="RU363032"/>
    </source>
</evidence>
<evidence type="ECO:0000256" key="2">
    <source>
        <dbReference type="ARBA" id="ARBA00022448"/>
    </source>
</evidence>
<comment type="caution">
    <text evidence="9">The sequence shown here is derived from an EMBL/GenBank/DDBJ whole genome shotgun (WGS) entry which is preliminary data.</text>
</comment>
<dbReference type="InterPro" id="IPR000515">
    <property type="entry name" value="MetI-like"/>
</dbReference>
<feature type="transmembrane region" description="Helical" evidence="7">
    <location>
        <begin position="145"/>
        <end position="165"/>
    </location>
</feature>
<feature type="transmembrane region" description="Helical" evidence="7">
    <location>
        <begin position="186"/>
        <end position="208"/>
    </location>
</feature>
<reference evidence="9 10" key="1">
    <citation type="submission" date="2019-01" db="EMBL/GenBank/DDBJ databases">
        <title>Vagococcus silagei sp. nov. isolated from brewer's grain.</title>
        <authorList>
            <person name="Guu J.-R."/>
        </authorList>
    </citation>
    <scope>NUCLEOTIDE SEQUENCE [LARGE SCALE GENOMIC DNA]</scope>
    <source>
        <strain evidence="9 10">2B-2</strain>
    </source>
</reference>
<dbReference type="GO" id="GO:0055085">
    <property type="term" value="P:transmembrane transport"/>
    <property type="evidence" value="ECO:0007669"/>
    <property type="project" value="InterPro"/>
</dbReference>
<comment type="subcellular location">
    <subcellularLocation>
        <location evidence="1 7">Cell membrane</location>
        <topology evidence="1 7">Multi-pass membrane protein</topology>
    </subcellularLocation>
</comment>
<keyword evidence="5 7" id="KW-1133">Transmembrane helix</keyword>
<evidence type="ECO:0000313" key="10">
    <source>
        <dbReference type="Proteomes" id="UP000310506"/>
    </source>
</evidence>
<dbReference type="PANTHER" id="PTHR43744">
    <property type="entry name" value="ABC TRANSPORTER PERMEASE PROTEIN MG189-RELATED-RELATED"/>
    <property type="match status" value="1"/>
</dbReference>
<feature type="transmembrane region" description="Helical" evidence="7">
    <location>
        <begin position="241"/>
        <end position="259"/>
    </location>
</feature>
<dbReference type="AlphaFoldDB" id="A0A4S3B739"/>
<evidence type="ECO:0000256" key="6">
    <source>
        <dbReference type="ARBA" id="ARBA00023136"/>
    </source>
</evidence>
<protein>
    <submittedName>
        <fullName evidence="9">Carbohydrate ABC transporter permease</fullName>
    </submittedName>
</protein>
<dbReference type="OrthoDB" id="9771544at2"/>
<dbReference type="InterPro" id="IPR035906">
    <property type="entry name" value="MetI-like_sf"/>
</dbReference>
<feature type="domain" description="ABC transmembrane type-1" evidence="8">
    <location>
        <begin position="76"/>
        <end position="262"/>
    </location>
</feature>
<keyword evidence="2 7" id="KW-0813">Transport</keyword>
<comment type="similarity">
    <text evidence="7">Belongs to the binding-protein-dependent transport system permease family.</text>
</comment>
<dbReference type="GO" id="GO:0005886">
    <property type="term" value="C:plasma membrane"/>
    <property type="evidence" value="ECO:0007669"/>
    <property type="project" value="UniProtKB-SubCell"/>
</dbReference>
<keyword evidence="10" id="KW-1185">Reference proteome</keyword>
<dbReference type="PROSITE" id="PS50928">
    <property type="entry name" value="ABC_TM1"/>
    <property type="match status" value="1"/>
</dbReference>
<dbReference type="PANTHER" id="PTHR43744:SF8">
    <property type="entry name" value="SN-GLYCEROL-3-PHOSPHATE TRANSPORT SYSTEM PERMEASE PROTEIN UGPE"/>
    <property type="match status" value="1"/>
</dbReference>